<evidence type="ECO:0000256" key="1">
    <source>
        <dbReference type="SAM" id="Coils"/>
    </source>
</evidence>
<sequence length="482" mass="53504">MTTLVATRRPLEVLSMSNQAERGTSKRQAATGDYEHDDDFQFVRKSKRAKTEEASEPVKKSTRGRPAASKNKERTTATVQDDDIVFTKTSTAAGRRPPRRKASPDASVDEPQPKVPKKATRRSTRRTTITDDGVAGDVLEETRPNGASTRKQASKKGKGAQSTAAATEEPNLQEPSNARKIALPMSDTPIINRNKEMRKKGGGTRRSSLGSRGRRASSLIESGQTALPHRDVNATEFYKHIASEGLPEPRRMKQLLTWCGERSLIEKPPHGTPNSGALLGARAIQDQLLKDFANRSDFSDWFSRDETAPPAKAILVKPNPLNTELDDKMTQIEARIKRLQDEKKAWLAIQKPPAELPPLFPDHSSQKITLPDFDLLDATERPIRASLADETLSSSLLRSTTTQRLKAVQSSLEFQIDQLADNVHKLEMRVSIAGREADEVLKRSAARLREREEKEKMKSRTKEMPLMEVLRSLSSILPEGGG</sequence>
<gene>
    <name evidence="3" type="ORF">NLU13_5548</name>
</gene>
<dbReference type="GO" id="GO:0000444">
    <property type="term" value="C:MIS12/MIND type complex"/>
    <property type="evidence" value="ECO:0007669"/>
    <property type="project" value="InterPro"/>
</dbReference>
<dbReference type="PANTHER" id="PTHR14778">
    <property type="entry name" value="KINETOCHORE-ASSOCIATED PROTEIN DSN1 HOMOLOG"/>
    <property type="match status" value="1"/>
</dbReference>
<dbReference type="GO" id="GO:0007059">
    <property type="term" value="P:chromosome segregation"/>
    <property type="evidence" value="ECO:0007669"/>
    <property type="project" value="InterPro"/>
</dbReference>
<dbReference type="InterPro" id="IPR013218">
    <property type="entry name" value="Dsn1/Mis13"/>
</dbReference>
<proteinExistence type="predicted"/>
<accession>A0AA39GH38</accession>
<keyword evidence="4" id="KW-1185">Reference proteome</keyword>
<reference evidence="3" key="1">
    <citation type="submission" date="2022-10" db="EMBL/GenBank/DDBJ databases">
        <title>Determination and structural analysis of whole genome sequence of Sarocladium strictum F4-1.</title>
        <authorList>
            <person name="Hu L."/>
            <person name="Jiang Y."/>
        </authorList>
    </citation>
    <scope>NUCLEOTIDE SEQUENCE</scope>
    <source>
        <strain evidence="3">F4-1</strain>
    </source>
</reference>
<feature type="compositionally biased region" description="Polar residues" evidence="2">
    <location>
        <begin position="15"/>
        <end position="28"/>
    </location>
</feature>
<comment type="caution">
    <text evidence="3">The sequence shown here is derived from an EMBL/GenBank/DDBJ whole genome shotgun (WGS) entry which is preliminary data.</text>
</comment>
<dbReference type="Pfam" id="PF08202">
    <property type="entry name" value="MIS13"/>
    <property type="match status" value="1"/>
</dbReference>
<keyword evidence="1" id="KW-0175">Coiled coil</keyword>
<evidence type="ECO:0000313" key="3">
    <source>
        <dbReference type="EMBL" id="KAK0387235.1"/>
    </source>
</evidence>
<dbReference type="AlphaFoldDB" id="A0AA39GH38"/>
<evidence type="ECO:0000256" key="2">
    <source>
        <dbReference type="SAM" id="MobiDB-lite"/>
    </source>
</evidence>
<name>A0AA39GH38_SARSR</name>
<feature type="compositionally biased region" description="Basic and acidic residues" evidence="2">
    <location>
        <begin position="49"/>
        <end position="59"/>
    </location>
</feature>
<dbReference type="PANTHER" id="PTHR14778:SF2">
    <property type="entry name" value="KINETOCHORE-ASSOCIATED PROTEIN DSN1 HOMOLOG"/>
    <property type="match status" value="1"/>
</dbReference>
<dbReference type="GO" id="GO:0051301">
    <property type="term" value="P:cell division"/>
    <property type="evidence" value="ECO:0007669"/>
    <property type="project" value="InterPro"/>
</dbReference>
<feature type="region of interest" description="Disordered" evidence="2">
    <location>
        <begin position="1"/>
        <end position="223"/>
    </location>
</feature>
<organism evidence="3 4">
    <name type="scientific">Sarocladium strictum</name>
    <name type="common">Black bundle disease fungus</name>
    <name type="synonym">Acremonium strictum</name>
    <dbReference type="NCBI Taxonomy" id="5046"/>
    <lineage>
        <taxon>Eukaryota</taxon>
        <taxon>Fungi</taxon>
        <taxon>Dikarya</taxon>
        <taxon>Ascomycota</taxon>
        <taxon>Pezizomycotina</taxon>
        <taxon>Sordariomycetes</taxon>
        <taxon>Hypocreomycetidae</taxon>
        <taxon>Hypocreales</taxon>
        <taxon>Sarocladiaceae</taxon>
        <taxon>Sarocladium</taxon>
    </lineage>
</organism>
<dbReference type="EMBL" id="JAPDFR010000004">
    <property type="protein sequence ID" value="KAK0387235.1"/>
    <property type="molecule type" value="Genomic_DNA"/>
</dbReference>
<evidence type="ECO:0000313" key="4">
    <source>
        <dbReference type="Proteomes" id="UP001175261"/>
    </source>
</evidence>
<evidence type="ECO:0008006" key="5">
    <source>
        <dbReference type="Google" id="ProtNLM"/>
    </source>
</evidence>
<protein>
    <recommendedName>
        <fullName evidence="5">Kinetochore protein mis13</fullName>
    </recommendedName>
</protein>
<feature type="compositionally biased region" description="Basic residues" evidence="2">
    <location>
        <begin position="115"/>
        <end position="125"/>
    </location>
</feature>
<feature type="coiled-coil region" evidence="1">
    <location>
        <begin position="322"/>
        <end position="349"/>
    </location>
</feature>
<dbReference type="Proteomes" id="UP001175261">
    <property type="component" value="Unassembled WGS sequence"/>
</dbReference>